<dbReference type="EMBL" id="UINC01068001">
    <property type="protein sequence ID" value="SVC00227.1"/>
    <property type="molecule type" value="Genomic_DNA"/>
</dbReference>
<proteinExistence type="predicted"/>
<dbReference type="AlphaFoldDB" id="A0A382ILY3"/>
<name>A0A382ILY3_9ZZZZ</name>
<organism evidence="1">
    <name type="scientific">marine metagenome</name>
    <dbReference type="NCBI Taxonomy" id="408172"/>
    <lineage>
        <taxon>unclassified sequences</taxon>
        <taxon>metagenomes</taxon>
        <taxon>ecological metagenomes</taxon>
    </lineage>
</organism>
<protein>
    <submittedName>
        <fullName evidence="1">Uncharacterized protein</fullName>
    </submittedName>
</protein>
<gene>
    <name evidence="1" type="ORF">METZ01_LOCUS253081</name>
</gene>
<reference evidence="1" key="1">
    <citation type="submission" date="2018-05" db="EMBL/GenBank/DDBJ databases">
        <authorList>
            <person name="Lanie J.A."/>
            <person name="Ng W.-L."/>
            <person name="Kazmierczak K.M."/>
            <person name="Andrzejewski T.M."/>
            <person name="Davidsen T.M."/>
            <person name="Wayne K.J."/>
            <person name="Tettelin H."/>
            <person name="Glass J.I."/>
            <person name="Rusch D."/>
            <person name="Podicherti R."/>
            <person name="Tsui H.-C.T."/>
            <person name="Winkler M.E."/>
        </authorList>
    </citation>
    <scope>NUCLEOTIDE SEQUENCE</scope>
</reference>
<sequence>MQDLFNDVMGADIISEEVKTALSEAWSKKLDETKETAKAELREEFARRYDNDKKQIVEAMDNLLGDAIKAEVEEFIQDKKSLHEQTVAYKKNLTGHTGMLDEFITNVMGKEVKELREDRVKQSNNFKKLEEFVLRQLTKELNEFHADKKALAEQKVKLVREGRKMMEDTKRTFVKSAAEKIDKIVSET</sequence>
<accession>A0A382ILY3</accession>
<feature type="non-terminal residue" evidence="1">
    <location>
        <position position="188"/>
    </location>
</feature>
<evidence type="ECO:0000313" key="1">
    <source>
        <dbReference type="EMBL" id="SVC00227.1"/>
    </source>
</evidence>